<dbReference type="Pfam" id="PF03259">
    <property type="entry name" value="Robl_LC7"/>
    <property type="match status" value="1"/>
</dbReference>
<name>A0AA97FAE3_9EURY</name>
<dbReference type="SMART" id="SM00960">
    <property type="entry name" value="Robl_LC7"/>
    <property type="match status" value="1"/>
</dbReference>
<organism evidence="2 3">
    <name type="scientific">Methanochimaera problematica</name>
    <dbReference type="NCBI Taxonomy" id="2609417"/>
    <lineage>
        <taxon>Archaea</taxon>
        <taxon>Methanobacteriati</taxon>
        <taxon>Methanobacteriota</taxon>
        <taxon>Stenosarchaea group</taxon>
        <taxon>Methanomicrobia</taxon>
        <taxon>Methanomicrobiales</taxon>
        <taxon>Methanomicrobiaceae</taxon>
        <taxon>Methanochimaera</taxon>
    </lineage>
</organism>
<dbReference type="EMBL" id="CP043875">
    <property type="protein sequence ID" value="WOF15815.1"/>
    <property type="molecule type" value="Genomic_DNA"/>
</dbReference>
<dbReference type="InterPro" id="IPR004942">
    <property type="entry name" value="Roadblock/LAMTOR2_dom"/>
</dbReference>
<dbReference type="RefSeq" id="WP_317137388.1">
    <property type="nucleotide sequence ID" value="NZ_CP043875.1"/>
</dbReference>
<proteinExistence type="predicted"/>
<evidence type="ECO:0000259" key="1">
    <source>
        <dbReference type="SMART" id="SM00960"/>
    </source>
</evidence>
<dbReference type="GeneID" id="85229194"/>
<evidence type="ECO:0000313" key="2">
    <source>
        <dbReference type="EMBL" id="WOF15815.1"/>
    </source>
</evidence>
<reference evidence="2 3" key="1">
    <citation type="submission" date="2019-09" db="EMBL/GenBank/DDBJ databases">
        <title>The complete genome of Methanoplanus sp. FWC-SCC4.</title>
        <authorList>
            <person name="Chen S.-C."/>
            <person name="Zhou Y.-Z."/>
            <person name="Lai M.-C."/>
        </authorList>
    </citation>
    <scope>NUCLEOTIDE SEQUENCE [LARGE SCALE GENOMIC DNA]</scope>
    <source>
        <strain evidence="2 3">FWC-SCC4</strain>
    </source>
</reference>
<feature type="domain" description="Roadblock/LAMTOR2" evidence="1">
    <location>
        <begin position="11"/>
        <end position="103"/>
    </location>
</feature>
<dbReference type="SUPFAM" id="SSF103196">
    <property type="entry name" value="Roadblock/LC7 domain"/>
    <property type="match status" value="1"/>
</dbReference>
<dbReference type="KEGG" id="mefw:F1737_03455"/>
<dbReference type="AlphaFoldDB" id="A0AA97FAE3"/>
<evidence type="ECO:0000313" key="3">
    <source>
        <dbReference type="Proteomes" id="UP001301797"/>
    </source>
</evidence>
<protein>
    <submittedName>
        <fullName evidence="2">Roadblock/LC7 domain-containing protein</fullName>
    </submittedName>
</protein>
<gene>
    <name evidence="2" type="ORF">F1737_03455</name>
</gene>
<sequence>MNESGPLKTKINDFISEIMAIEGVLACSIVSTEGQIIGKSDSSKAPSPFLGITGATLYASAEAACSTFHISTPEYILVETVKKDGYIMIKAAGKRNLIATVITDTVNTSEVKNLISQLSEKIGEEI</sequence>
<dbReference type="Proteomes" id="UP001301797">
    <property type="component" value="Chromosome"/>
</dbReference>
<keyword evidence="3" id="KW-1185">Reference proteome</keyword>
<dbReference type="Gene3D" id="3.30.450.30">
    <property type="entry name" value="Dynein light chain 2a, cytoplasmic"/>
    <property type="match status" value="1"/>
</dbReference>
<accession>A0AA97FAE3</accession>